<dbReference type="PROSITE" id="PS50048">
    <property type="entry name" value="ZN2_CY6_FUNGAL_2"/>
    <property type="match status" value="1"/>
</dbReference>
<keyword evidence="3" id="KW-0805">Transcription regulation</keyword>
<reference evidence="10 11" key="1">
    <citation type="journal article" date="2018" name="Sci. Rep.">
        <title>Comparative genomics provides insights into the lifestyle and reveals functional heterogeneity of dark septate endophytic fungi.</title>
        <authorList>
            <person name="Knapp D.G."/>
            <person name="Nemeth J.B."/>
            <person name="Barry K."/>
            <person name="Hainaut M."/>
            <person name="Henrissat B."/>
            <person name="Johnson J."/>
            <person name="Kuo A."/>
            <person name="Lim J.H.P."/>
            <person name="Lipzen A."/>
            <person name="Nolan M."/>
            <person name="Ohm R.A."/>
            <person name="Tamas L."/>
            <person name="Grigoriev I.V."/>
            <person name="Spatafora J.W."/>
            <person name="Nagy L.G."/>
            <person name="Kovacs G.M."/>
        </authorList>
    </citation>
    <scope>NUCLEOTIDE SEQUENCE [LARGE SCALE GENOMIC DNA]</scope>
    <source>
        <strain evidence="10 11">DSE2036</strain>
    </source>
</reference>
<feature type="region of interest" description="Disordered" evidence="7">
    <location>
        <begin position="90"/>
        <end position="117"/>
    </location>
</feature>
<dbReference type="PANTHER" id="PTHR47660">
    <property type="entry name" value="TRANSCRIPTION FACTOR WITH C2H2 AND ZN(2)-CYS(6) DNA BINDING DOMAIN (EUROFUNG)-RELATED-RELATED"/>
    <property type="match status" value="1"/>
</dbReference>
<dbReference type="PROSITE" id="PS50157">
    <property type="entry name" value="ZINC_FINGER_C2H2_2"/>
    <property type="match status" value="1"/>
</dbReference>
<dbReference type="SUPFAM" id="SSF57701">
    <property type="entry name" value="Zn2/Cys6 DNA-binding domain"/>
    <property type="match status" value="1"/>
</dbReference>
<keyword evidence="6" id="KW-0863">Zinc-finger</keyword>
<dbReference type="PROSITE" id="PS00463">
    <property type="entry name" value="ZN2_CY6_FUNGAL_1"/>
    <property type="match status" value="1"/>
</dbReference>
<dbReference type="GO" id="GO:0000981">
    <property type="term" value="F:DNA-binding transcription factor activity, RNA polymerase II-specific"/>
    <property type="evidence" value="ECO:0007669"/>
    <property type="project" value="InterPro"/>
</dbReference>
<dbReference type="InterPro" id="IPR013087">
    <property type="entry name" value="Znf_C2H2_type"/>
</dbReference>
<sequence>MNLQSRDESLNCSNCHRKFTHKSSLVRHLKRCLSGLKAPSRQKSCQNCSTAKAGCDLQRPSCGRCQARSLRCEFLAIRESSRATSENDLYVPQLPHDVPPPPSADDATRISEGSNEQPIQTVETAKIVSPKLLLSPERRQILLGTAPGAPVSDAAVRHTMHFVIRVLKSWPRLIAMHHFAQLPPVVHKLQLESGVLGPLARCHALACMWATHTPDSSDSVQNAVVEEIERLRDQYSSCTELDLLATAQSILFLLILLFFGFEKAAPVSRTTDAELLISVWDVKHALASTGLFLEEEATNRLPRWKEWAIVSAKRRTILALNHLEWVWSLKHGFPVLSCFELGPLPAPAAGYLWQEPEEKIWERLYKEWMRNWGNEGYKMFEFFHIDPAGTLDQRSEMWLAEADAYGVMLMAEVNAVGNSI</sequence>
<dbReference type="SMART" id="SM00066">
    <property type="entry name" value="GAL4"/>
    <property type="match status" value="1"/>
</dbReference>
<feature type="domain" description="Zn(2)-C6 fungal-type" evidence="8">
    <location>
        <begin position="44"/>
        <end position="74"/>
    </location>
</feature>
<dbReference type="PANTHER" id="PTHR47660:SF3">
    <property type="entry name" value="FINGER DOMAIN PROTEIN, PUTATIVE (AFU_ORTHOLOGUE AFUA_4G03310)-RELATED"/>
    <property type="match status" value="1"/>
</dbReference>
<organism evidence="10 11">
    <name type="scientific">Periconia macrospinosa</name>
    <dbReference type="NCBI Taxonomy" id="97972"/>
    <lineage>
        <taxon>Eukaryota</taxon>
        <taxon>Fungi</taxon>
        <taxon>Dikarya</taxon>
        <taxon>Ascomycota</taxon>
        <taxon>Pezizomycotina</taxon>
        <taxon>Dothideomycetes</taxon>
        <taxon>Pleosporomycetidae</taxon>
        <taxon>Pleosporales</taxon>
        <taxon>Massarineae</taxon>
        <taxon>Periconiaceae</taxon>
        <taxon>Periconia</taxon>
    </lineage>
</organism>
<keyword evidence="4" id="KW-0804">Transcription</keyword>
<name>A0A2V1E700_9PLEO</name>
<evidence type="ECO:0000259" key="9">
    <source>
        <dbReference type="PROSITE" id="PS50157"/>
    </source>
</evidence>
<dbReference type="Gene3D" id="4.10.240.10">
    <property type="entry name" value="Zn(2)-C6 fungal-type DNA-binding domain"/>
    <property type="match status" value="1"/>
</dbReference>
<evidence type="ECO:0000256" key="4">
    <source>
        <dbReference type="ARBA" id="ARBA00023163"/>
    </source>
</evidence>
<evidence type="ECO:0000313" key="11">
    <source>
        <dbReference type="Proteomes" id="UP000244855"/>
    </source>
</evidence>
<dbReference type="GO" id="GO:0008270">
    <property type="term" value="F:zinc ion binding"/>
    <property type="evidence" value="ECO:0007669"/>
    <property type="project" value="UniProtKB-KW"/>
</dbReference>
<protein>
    <recommendedName>
        <fullName evidence="12">Zn(2)-C6 fungal-type domain-containing protein</fullName>
    </recommendedName>
</protein>
<proteinExistence type="predicted"/>
<dbReference type="CDD" id="cd00067">
    <property type="entry name" value="GAL4"/>
    <property type="match status" value="1"/>
</dbReference>
<evidence type="ECO:0000313" key="10">
    <source>
        <dbReference type="EMBL" id="PVI06126.1"/>
    </source>
</evidence>
<keyword evidence="5" id="KW-0539">Nucleus</keyword>
<evidence type="ECO:0000259" key="8">
    <source>
        <dbReference type="PROSITE" id="PS50048"/>
    </source>
</evidence>
<gene>
    <name evidence="10" type="ORF">DM02DRAFT_35172</name>
</gene>
<keyword evidence="1" id="KW-0479">Metal-binding</keyword>
<evidence type="ECO:0000256" key="5">
    <source>
        <dbReference type="ARBA" id="ARBA00023242"/>
    </source>
</evidence>
<feature type="domain" description="C2H2-type" evidence="9">
    <location>
        <begin position="10"/>
        <end position="38"/>
    </location>
</feature>
<dbReference type="STRING" id="97972.A0A2V1E700"/>
<keyword evidence="2" id="KW-0862">Zinc</keyword>
<dbReference type="Pfam" id="PF00172">
    <property type="entry name" value="Zn_clus"/>
    <property type="match status" value="1"/>
</dbReference>
<dbReference type="InterPro" id="IPR001138">
    <property type="entry name" value="Zn2Cys6_DnaBD"/>
</dbReference>
<evidence type="ECO:0000256" key="2">
    <source>
        <dbReference type="ARBA" id="ARBA00022833"/>
    </source>
</evidence>
<evidence type="ECO:0008006" key="12">
    <source>
        <dbReference type="Google" id="ProtNLM"/>
    </source>
</evidence>
<dbReference type="AlphaFoldDB" id="A0A2V1E700"/>
<dbReference type="Proteomes" id="UP000244855">
    <property type="component" value="Unassembled WGS sequence"/>
</dbReference>
<evidence type="ECO:0000256" key="3">
    <source>
        <dbReference type="ARBA" id="ARBA00023015"/>
    </source>
</evidence>
<dbReference type="OrthoDB" id="2441642at2759"/>
<evidence type="ECO:0000256" key="7">
    <source>
        <dbReference type="SAM" id="MobiDB-lite"/>
    </source>
</evidence>
<evidence type="ECO:0000256" key="1">
    <source>
        <dbReference type="ARBA" id="ARBA00022723"/>
    </source>
</evidence>
<keyword evidence="11" id="KW-1185">Reference proteome</keyword>
<dbReference type="EMBL" id="KZ805310">
    <property type="protein sequence ID" value="PVI06126.1"/>
    <property type="molecule type" value="Genomic_DNA"/>
</dbReference>
<dbReference type="InterPro" id="IPR036864">
    <property type="entry name" value="Zn2-C6_fun-type_DNA-bd_sf"/>
</dbReference>
<accession>A0A2V1E700</accession>
<evidence type="ECO:0000256" key="6">
    <source>
        <dbReference type="PROSITE-ProRule" id="PRU00042"/>
    </source>
</evidence>